<evidence type="ECO:0000313" key="8">
    <source>
        <dbReference type="Proteomes" id="UP001161409"/>
    </source>
</evidence>
<evidence type="ECO:0000256" key="1">
    <source>
        <dbReference type="ARBA" id="ARBA00022670"/>
    </source>
</evidence>
<dbReference type="SUPFAM" id="SSF102712">
    <property type="entry name" value="JAB1/MPN domain"/>
    <property type="match status" value="1"/>
</dbReference>
<protein>
    <recommendedName>
        <fullName evidence="6">JAB1/MPN/MOV34 metalloenzyme domain-containing protein</fullName>
    </recommendedName>
</protein>
<feature type="domain" description="JAB1/MPN/MOV34 metalloenzyme" evidence="6">
    <location>
        <begin position="3"/>
        <end position="130"/>
    </location>
</feature>
<proteinExistence type="predicted"/>
<keyword evidence="8" id="KW-1185">Reference proteome</keyword>
<evidence type="ECO:0000259" key="6">
    <source>
        <dbReference type="SMART" id="SM00232"/>
    </source>
</evidence>
<gene>
    <name evidence="7" type="ORF">GCM10007924_15850</name>
</gene>
<reference evidence="7" key="2">
    <citation type="submission" date="2023-01" db="EMBL/GenBank/DDBJ databases">
        <title>Draft genome sequence of Sneathiella chinensis strain NBRC 103408.</title>
        <authorList>
            <person name="Sun Q."/>
            <person name="Mori K."/>
        </authorList>
    </citation>
    <scope>NUCLEOTIDE SEQUENCE</scope>
    <source>
        <strain evidence="7">NBRC 103408</strain>
    </source>
</reference>
<dbReference type="PANTHER" id="PTHR34858:SF1">
    <property type="entry name" value="CYSO-CYSTEINE PEPTIDASE"/>
    <property type="match status" value="1"/>
</dbReference>
<evidence type="ECO:0000256" key="2">
    <source>
        <dbReference type="ARBA" id="ARBA00022723"/>
    </source>
</evidence>
<dbReference type="RefSeq" id="WP_169560413.1">
    <property type="nucleotide sequence ID" value="NZ_BSNF01000006.1"/>
</dbReference>
<keyword evidence="1" id="KW-0645">Protease</keyword>
<evidence type="ECO:0000313" key="7">
    <source>
        <dbReference type="EMBL" id="GLQ06364.1"/>
    </source>
</evidence>
<name>A0ABQ5U2H4_9PROT</name>
<evidence type="ECO:0000256" key="3">
    <source>
        <dbReference type="ARBA" id="ARBA00022801"/>
    </source>
</evidence>
<keyword evidence="5" id="KW-0482">Metalloprotease</keyword>
<dbReference type="Proteomes" id="UP001161409">
    <property type="component" value="Unassembled WGS sequence"/>
</dbReference>
<dbReference type="Gene3D" id="3.40.140.10">
    <property type="entry name" value="Cytidine Deaminase, domain 2"/>
    <property type="match status" value="1"/>
</dbReference>
<dbReference type="PANTHER" id="PTHR34858">
    <property type="entry name" value="CYSO-CYSTEINE PEPTIDASE"/>
    <property type="match status" value="1"/>
</dbReference>
<dbReference type="EMBL" id="BSNF01000006">
    <property type="protein sequence ID" value="GLQ06364.1"/>
    <property type="molecule type" value="Genomic_DNA"/>
</dbReference>
<keyword evidence="3" id="KW-0378">Hydrolase</keyword>
<dbReference type="Pfam" id="PF14464">
    <property type="entry name" value="Prok-JAB"/>
    <property type="match status" value="1"/>
</dbReference>
<accession>A0ABQ5U2H4</accession>
<keyword evidence="2" id="KW-0479">Metal-binding</keyword>
<dbReference type="CDD" id="cd08070">
    <property type="entry name" value="MPN_like"/>
    <property type="match status" value="1"/>
</dbReference>
<dbReference type="SMART" id="SM00232">
    <property type="entry name" value="JAB_MPN"/>
    <property type="match status" value="1"/>
</dbReference>
<dbReference type="InterPro" id="IPR000555">
    <property type="entry name" value="JAMM/MPN+_dom"/>
</dbReference>
<organism evidence="7 8">
    <name type="scientific">Sneathiella chinensis</name>
    <dbReference type="NCBI Taxonomy" id="349750"/>
    <lineage>
        <taxon>Bacteria</taxon>
        <taxon>Pseudomonadati</taxon>
        <taxon>Pseudomonadota</taxon>
        <taxon>Alphaproteobacteria</taxon>
        <taxon>Sneathiellales</taxon>
        <taxon>Sneathiellaceae</taxon>
        <taxon>Sneathiella</taxon>
    </lineage>
</organism>
<evidence type="ECO:0000256" key="4">
    <source>
        <dbReference type="ARBA" id="ARBA00022833"/>
    </source>
</evidence>
<sequence length="144" mass="15901">MIKLVLQDRDLAALADHAAACWPEEACALLVGQEGPGGERRVLRVEVSRNIAEDRTRFFEIDPGLRIRLERELRGQEHCIIGVWHSHPGGPAAPSDADARMVIERQFIWLISAVQDGKVVETNAFSPSPTYGFDPTTLTIITGD</sequence>
<keyword evidence="4" id="KW-0862">Zinc</keyword>
<dbReference type="InterPro" id="IPR051929">
    <property type="entry name" value="VirAsm_ModProt"/>
</dbReference>
<comment type="caution">
    <text evidence="7">The sequence shown here is derived from an EMBL/GenBank/DDBJ whole genome shotgun (WGS) entry which is preliminary data.</text>
</comment>
<dbReference type="InterPro" id="IPR028090">
    <property type="entry name" value="JAB_dom_prok"/>
</dbReference>
<evidence type="ECO:0000256" key="5">
    <source>
        <dbReference type="ARBA" id="ARBA00023049"/>
    </source>
</evidence>
<reference evidence="7" key="1">
    <citation type="journal article" date="2014" name="Int. J. Syst. Evol. Microbiol.">
        <title>Complete genome of a new Firmicutes species belonging to the dominant human colonic microbiota ('Ruminococcus bicirculans') reveals two chromosomes and a selective capacity to utilize plant glucans.</title>
        <authorList>
            <consortium name="NISC Comparative Sequencing Program"/>
            <person name="Wegmann U."/>
            <person name="Louis P."/>
            <person name="Goesmann A."/>
            <person name="Henrissat B."/>
            <person name="Duncan S.H."/>
            <person name="Flint H.J."/>
        </authorList>
    </citation>
    <scope>NUCLEOTIDE SEQUENCE</scope>
    <source>
        <strain evidence="7">NBRC 103408</strain>
    </source>
</reference>